<dbReference type="InterPro" id="IPR000195">
    <property type="entry name" value="Rab-GAP-TBC_dom"/>
</dbReference>
<feature type="compositionally biased region" description="Polar residues" evidence="1">
    <location>
        <begin position="412"/>
        <end position="427"/>
    </location>
</feature>
<reference evidence="3" key="1">
    <citation type="submission" date="2021-06" db="EMBL/GenBank/DDBJ databases">
        <title>Genome Sequence of Mortierella hyaline Strain SCG-10, a Cold-Adapted, Nitrate-Reducing Fungus Isolated from Soil in Minnesota, USA.</title>
        <authorList>
            <person name="Aldossari N."/>
        </authorList>
    </citation>
    <scope>NUCLEOTIDE SEQUENCE</scope>
    <source>
        <strain evidence="3">SCG-10</strain>
    </source>
</reference>
<dbReference type="SUPFAM" id="SSF47923">
    <property type="entry name" value="Ypt/Rab-GAP domain of gyp1p"/>
    <property type="match status" value="2"/>
</dbReference>
<sequence>MEEVKPINTVFLLQHPLANPKDPPVAIPTTLPRQRQQGSSTIQQQQQQQQQQQHQVPPTPTSLPYSLSPPGSPLFGAVKSSSQSSTSNRQNTRLHHYQQHSNPLSIGPPSPSSSSSATTAATTTVGGVGGGSNSSGAGTFSSKALNAQQHQQPQQLSLARDLTTRLWQREAELQTMKELYDAKIRRLTEMLQDAGVSPTEVENNLAVVVEQEETEEAKLNPLFGDHQLSVTSDEHHVEQLSITARRRGGGVSRGVVAASANHSDTGVGLSGCGRRSGVVGCENDEDPLMGVGGGLFGDDDEEDCSSSVIFREGEEVEEEEDEEGEDPSEFMSSSGSLSLQSSCTTQLTKSDLCQHIIGTMEPQPQPEQQQQPKRQKHSDSPSPPTPSKGPSAFPTSRRRSRPPRPFSPTPSDISTASHPVYSSSTLPYKSADQPPRPASSLFPTAARPAEAKGYSAGGSQNPMPSFLVESLAAGTLGMKTLREKWALASGVLTWNKPKSEQSNSHSRSSSIVTSPSGLFIRNEGIMNDKKPALVETCLPSPWTDNVAPLSERRAKDDKDRERDDEGIMDRERDIWSSIVSPTNKKASTKSKHMSHSLPPIRPMSEVGGLGSPSKYPALTMARDIPRPPISRIHDYLMQPNTYSPSPLHYRAISMAANLIDTGAITPARLYARRTQTMIAKWTLGLIMNSKPTRPHQSSFPIIRESLSSEQEDLQGHSHFDGQNGSMDDSTSESCGLEMVSSFDRRSGTLNPTELPKALSFKSHAMVPSLSSSSYPHSSSTLGYQQQTMISSRNVVELSDISSPPLSMSPTTSYLGLGEPGKPLTDRYGFLMNARPMAVQQGLMKLNETYAGDDMDSPSFYRTVGALRRDTSSDGGKFEYLQTSSEELERSSSPPPVVSSFYFGHTQPGSGVTSVTGNATTSATSLPMSVTSPILSMGTRPTSTLSPPTSSSSNVTALLSQIKVLHDNVQMTQKEKWDAFLRKRRRRVHMGETNGGALANMSSSNLGSPLIFGNLMLSLEEHEQDEDDRMYWTSVCIIGMATIGQGADWEELRELVRGGIPVMYRNKIWQEASGAYDMRQPGYYRELLSRQPPEECQCWGDIELDLHRTFPTNILFSPGGHGIEKLKNILLAYSIHNPLVGYCQGMNLLAGTLLLTNNTEEESFWILVSMLGRRMPEDYFTQQLLSPQADQRVLKELVQEIMPRLSLHFQEMHVDLTAVTFSWFLTLFTDCLPVETLLRVWDVFFVEGMMVVFKIAVAILWMNEKEILKCRNGAAVYCYMKQMTLVMHQADKLMKVAFVTLKSSIHPEKIEAKRQRHQRSVRQELLQEQQMLKMRAFTCVSPTPPLPPPSTLDKKTTIS</sequence>
<dbReference type="Gene3D" id="1.10.8.270">
    <property type="entry name" value="putative rabgap domain of human tbc1 domain family member 14 like domains"/>
    <property type="match status" value="1"/>
</dbReference>
<evidence type="ECO:0000313" key="4">
    <source>
        <dbReference type="Proteomes" id="UP000707451"/>
    </source>
</evidence>
<proteinExistence type="predicted"/>
<feature type="compositionally biased region" description="Low complexity" evidence="1">
    <location>
        <begin position="500"/>
        <end position="514"/>
    </location>
</feature>
<organism evidence="3 4">
    <name type="scientific">Linnemannia hyalina</name>
    <dbReference type="NCBI Taxonomy" id="64524"/>
    <lineage>
        <taxon>Eukaryota</taxon>
        <taxon>Fungi</taxon>
        <taxon>Fungi incertae sedis</taxon>
        <taxon>Mucoromycota</taxon>
        <taxon>Mortierellomycotina</taxon>
        <taxon>Mortierellomycetes</taxon>
        <taxon>Mortierellales</taxon>
        <taxon>Mortierellaceae</taxon>
        <taxon>Linnemannia</taxon>
    </lineage>
</organism>
<dbReference type="Proteomes" id="UP000707451">
    <property type="component" value="Unassembled WGS sequence"/>
</dbReference>
<protein>
    <recommendedName>
        <fullName evidence="2">Rab-GAP TBC domain-containing protein</fullName>
    </recommendedName>
</protein>
<feature type="compositionally biased region" description="Low complexity" evidence="1">
    <location>
        <begin position="112"/>
        <end position="125"/>
    </location>
</feature>
<feature type="region of interest" description="Disordered" evidence="1">
    <location>
        <begin position="1339"/>
        <end position="1358"/>
    </location>
</feature>
<name>A0A9P7XZ49_9FUNG</name>
<feature type="region of interest" description="Disordered" evidence="1">
    <location>
        <begin position="494"/>
        <end position="514"/>
    </location>
</feature>
<gene>
    <name evidence="3" type="ORF">KI688_010233</name>
</gene>
<dbReference type="PROSITE" id="PS50086">
    <property type="entry name" value="TBC_RABGAP"/>
    <property type="match status" value="1"/>
</dbReference>
<comment type="caution">
    <text evidence="3">The sequence shown here is derived from an EMBL/GenBank/DDBJ whole genome shotgun (WGS) entry which is preliminary data.</text>
</comment>
<feature type="compositionally biased region" description="Low complexity" evidence="1">
    <location>
        <begin position="80"/>
        <end position="91"/>
    </location>
</feature>
<feature type="region of interest" description="Disordered" evidence="1">
    <location>
        <begin position="14"/>
        <end position="157"/>
    </location>
</feature>
<feature type="region of interest" description="Disordered" evidence="1">
    <location>
        <begin position="310"/>
        <end position="345"/>
    </location>
</feature>
<dbReference type="GO" id="GO:0005096">
    <property type="term" value="F:GTPase activator activity"/>
    <property type="evidence" value="ECO:0007669"/>
    <property type="project" value="TreeGrafter"/>
</dbReference>
<accession>A0A9P7XZ49</accession>
<dbReference type="Gene3D" id="1.10.472.80">
    <property type="entry name" value="Ypt/Rab-GAP domain of gyp1p, domain 3"/>
    <property type="match status" value="1"/>
</dbReference>
<dbReference type="EMBL" id="JAHRHY010000005">
    <property type="protein sequence ID" value="KAG9069333.1"/>
    <property type="molecule type" value="Genomic_DNA"/>
</dbReference>
<dbReference type="PANTHER" id="PTHR47219">
    <property type="entry name" value="RAB GTPASE-ACTIVATING PROTEIN 1-LIKE"/>
    <property type="match status" value="1"/>
</dbReference>
<dbReference type="OrthoDB" id="294251at2759"/>
<feature type="compositionally biased region" description="Low complexity" evidence="1">
    <location>
        <begin position="34"/>
        <end position="55"/>
    </location>
</feature>
<dbReference type="SMART" id="SM00164">
    <property type="entry name" value="TBC"/>
    <property type="match status" value="1"/>
</dbReference>
<keyword evidence="4" id="KW-1185">Reference proteome</keyword>
<feature type="region of interest" description="Disordered" evidence="1">
    <location>
        <begin position="358"/>
        <end position="465"/>
    </location>
</feature>
<feature type="region of interest" description="Disordered" evidence="1">
    <location>
        <begin position="582"/>
        <end position="609"/>
    </location>
</feature>
<feature type="domain" description="Rab-GAP TBC" evidence="2">
    <location>
        <begin position="1058"/>
        <end position="1247"/>
    </location>
</feature>
<evidence type="ECO:0000259" key="2">
    <source>
        <dbReference type="PROSITE" id="PS50086"/>
    </source>
</evidence>
<dbReference type="Pfam" id="PF00566">
    <property type="entry name" value="RabGAP-TBC"/>
    <property type="match status" value="1"/>
</dbReference>
<feature type="region of interest" description="Disordered" evidence="1">
    <location>
        <begin position="714"/>
        <end position="733"/>
    </location>
</feature>
<dbReference type="GO" id="GO:0031267">
    <property type="term" value="F:small GTPase binding"/>
    <property type="evidence" value="ECO:0007669"/>
    <property type="project" value="TreeGrafter"/>
</dbReference>
<feature type="compositionally biased region" description="Low complexity" evidence="1">
    <location>
        <begin position="134"/>
        <end position="155"/>
    </location>
</feature>
<dbReference type="InterPro" id="IPR050302">
    <property type="entry name" value="Rab_GAP_TBC_domain"/>
</dbReference>
<evidence type="ECO:0000256" key="1">
    <source>
        <dbReference type="SAM" id="MobiDB-lite"/>
    </source>
</evidence>
<feature type="compositionally biased region" description="Acidic residues" evidence="1">
    <location>
        <begin position="314"/>
        <end position="328"/>
    </location>
</feature>
<feature type="region of interest" description="Disordered" evidence="1">
    <location>
        <begin position="544"/>
        <end position="565"/>
    </location>
</feature>
<dbReference type="FunFam" id="1.10.8.270:FF:000026">
    <property type="entry name" value="TBC (Tre-2/Bub2/Cdc16) domain family"/>
    <property type="match status" value="1"/>
</dbReference>
<dbReference type="InterPro" id="IPR035969">
    <property type="entry name" value="Rab-GAP_TBC_sf"/>
</dbReference>
<feature type="compositionally biased region" description="Basic and acidic residues" evidence="1">
    <location>
        <begin position="550"/>
        <end position="565"/>
    </location>
</feature>
<evidence type="ECO:0000313" key="3">
    <source>
        <dbReference type="EMBL" id="KAG9069333.1"/>
    </source>
</evidence>
<feature type="compositionally biased region" description="Polar residues" evidence="1">
    <location>
        <begin position="720"/>
        <end position="733"/>
    </location>
</feature>
<dbReference type="PANTHER" id="PTHR47219:SF20">
    <property type="entry name" value="TBC1 DOMAIN FAMILY MEMBER 2B"/>
    <property type="match status" value="1"/>
</dbReference>
<feature type="compositionally biased region" description="Low complexity" evidence="1">
    <location>
        <begin position="332"/>
        <end position="345"/>
    </location>
</feature>